<keyword evidence="2" id="KW-0813">Transport</keyword>
<dbReference type="Proteomes" id="UP000289184">
    <property type="component" value="Unassembled WGS sequence"/>
</dbReference>
<feature type="transmembrane region" description="Helical" evidence="6">
    <location>
        <begin position="325"/>
        <end position="343"/>
    </location>
</feature>
<comment type="subcellular location">
    <subcellularLocation>
        <location evidence="1">Membrane</location>
        <topology evidence="1">Multi-pass membrane protein</topology>
    </subcellularLocation>
</comment>
<dbReference type="InterPro" id="IPR036259">
    <property type="entry name" value="MFS_trans_sf"/>
</dbReference>
<dbReference type="SUPFAM" id="SSF103473">
    <property type="entry name" value="MFS general substrate transporter"/>
    <property type="match status" value="1"/>
</dbReference>
<feature type="transmembrane region" description="Helical" evidence="6">
    <location>
        <begin position="64"/>
        <end position="84"/>
    </location>
</feature>
<proteinExistence type="predicted"/>
<name>A0A446CGT4_9BURK</name>
<dbReference type="GO" id="GO:0016020">
    <property type="term" value="C:membrane"/>
    <property type="evidence" value="ECO:0007669"/>
    <property type="project" value="UniProtKB-SubCell"/>
</dbReference>
<evidence type="ECO:0000256" key="3">
    <source>
        <dbReference type="ARBA" id="ARBA00022692"/>
    </source>
</evidence>
<keyword evidence="3 6" id="KW-0812">Transmembrane</keyword>
<feature type="transmembrane region" description="Helical" evidence="6">
    <location>
        <begin position="189"/>
        <end position="211"/>
    </location>
</feature>
<evidence type="ECO:0000256" key="2">
    <source>
        <dbReference type="ARBA" id="ARBA00022448"/>
    </source>
</evidence>
<dbReference type="Pfam" id="PF07690">
    <property type="entry name" value="MFS_1"/>
    <property type="match status" value="1"/>
</dbReference>
<dbReference type="OrthoDB" id="5441967at2"/>
<accession>A0A446CGT4</accession>
<keyword evidence="9" id="KW-1185">Reference proteome</keyword>
<keyword evidence="4 6" id="KW-1133">Transmembrane helix</keyword>
<dbReference type="PANTHER" id="PTHR43791:SF36">
    <property type="entry name" value="TRANSPORTER, PUTATIVE (AFU_ORTHOLOGUE AFUA_6G08340)-RELATED"/>
    <property type="match status" value="1"/>
</dbReference>
<dbReference type="RefSeq" id="WP_129528050.1">
    <property type="nucleotide sequence ID" value="NZ_UFQB01000011.1"/>
</dbReference>
<feature type="transmembrane region" description="Helical" evidence="6">
    <location>
        <begin position="26"/>
        <end position="44"/>
    </location>
</feature>
<feature type="transmembrane region" description="Helical" evidence="6">
    <location>
        <begin position="120"/>
        <end position="142"/>
    </location>
</feature>
<evidence type="ECO:0000256" key="5">
    <source>
        <dbReference type="ARBA" id="ARBA00023136"/>
    </source>
</evidence>
<dbReference type="CDD" id="cd17319">
    <property type="entry name" value="MFS_ExuT_GudP_like"/>
    <property type="match status" value="1"/>
</dbReference>
<evidence type="ECO:0000256" key="6">
    <source>
        <dbReference type="SAM" id="Phobius"/>
    </source>
</evidence>
<feature type="transmembrane region" description="Helical" evidence="6">
    <location>
        <begin position="292"/>
        <end position="313"/>
    </location>
</feature>
<organism evidence="8 9">
    <name type="scientific">Achromobacter agilis</name>
    <dbReference type="NCBI Taxonomy" id="1353888"/>
    <lineage>
        <taxon>Bacteria</taxon>
        <taxon>Pseudomonadati</taxon>
        <taxon>Pseudomonadota</taxon>
        <taxon>Betaproteobacteria</taxon>
        <taxon>Burkholderiales</taxon>
        <taxon>Alcaligenaceae</taxon>
        <taxon>Achromobacter</taxon>
    </lineage>
</organism>
<protein>
    <submittedName>
        <fullName evidence="8">Tartrate transporter</fullName>
    </submittedName>
</protein>
<dbReference type="PANTHER" id="PTHR43791">
    <property type="entry name" value="PERMEASE-RELATED"/>
    <property type="match status" value="1"/>
</dbReference>
<evidence type="ECO:0000259" key="7">
    <source>
        <dbReference type="PROSITE" id="PS50850"/>
    </source>
</evidence>
<sequence length="442" mass="47778">MSDRILTAPLPDTAASSSGPAVYGKIARRILPFLIVCYLMAYLDRVNIGFAKLRMLEDLSFTEAAYGLGAGLFFIGYLLFEAPSNILMMKIGAKKTIMRIMVLWGLISMGFAFVQTPTQFYFLRFLLGVAEAGFYPGIILYLTFWFPSRYRGKMLALFVTAIPLSGVIGGPLSGWILQSMDQAHGFAGWQWLFLIEGLPSVLLGLAVPWFLTDSPHQAKWLSAEEKRNVLADLEEDAQRKTQEGGDHSSILAMLADRRVWTMVALCVCQAIGIYGVSFWLPSLVSGLGYQNVLQIGLISAAPFGAAAIALNLVGRSSDRRLERRWHLIGAFLVGAAGLVASVWLHNTPIAALVALTVATAGVYSATTMMWMLPSLFLNGVGMAAAIGVINSIGGLGGFVSPYVIGLIKDSTQSTSGGIYFIAVVAVIGAVLTYRLPKSLVNR</sequence>
<dbReference type="InterPro" id="IPR011701">
    <property type="entry name" value="MFS"/>
</dbReference>
<dbReference type="Gene3D" id="1.20.1250.20">
    <property type="entry name" value="MFS general substrate transporter like domains"/>
    <property type="match status" value="2"/>
</dbReference>
<feature type="transmembrane region" description="Helical" evidence="6">
    <location>
        <begin position="349"/>
        <end position="372"/>
    </location>
</feature>
<dbReference type="AlphaFoldDB" id="A0A446CGT4"/>
<feature type="transmembrane region" description="Helical" evidence="6">
    <location>
        <begin position="259"/>
        <end position="280"/>
    </location>
</feature>
<feature type="transmembrane region" description="Helical" evidence="6">
    <location>
        <begin position="96"/>
        <end position="114"/>
    </location>
</feature>
<dbReference type="PROSITE" id="PS50850">
    <property type="entry name" value="MFS"/>
    <property type="match status" value="1"/>
</dbReference>
<evidence type="ECO:0000256" key="1">
    <source>
        <dbReference type="ARBA" id="ARBA00004141"/>
    </source>
</evidence>
<dbReference type="InterPro" id="IPR020846">
    <property type="entry name" value="MFS_dom"/>
</dbReference>
<gene>
    <name evidence="8" type="primary">ttuB_3</name>
    <name evidence="8" type="ORF">AGI3411_02859</name>
</gene>
<dbReference type="GO" id="GO:0022857">
    <property type="term" value="F:transmembrane transporter activity"/>
    <property type="evidence" value="ECO:0007669"/>
    <property type="project" value="InterPro"/>
</dbReference>
<feature type="transmembrane region" description="Helical" evidence="6">
    <location>
        <begin position="154"/>
        <end position="177"/>
    </location>
</feature>
<reference evidence="8 9" key="1">
    <citation type="submission" date="2018-07" db="EMBL/GenBank/DDBJ databases">
        <authorList>
            <person name="Peeters C."/>
        </authorList>
    </citation>
    <scope>NUCLEOTIDE SEQUENCE [LARGE SCALE GENOMIC DNA]</scope>
    <source>
        <strain evidence="8 9">LMG 3411</strain>
    </source>
</reference>
<dbReference type="EMBL" id="UFQB01000011">
    <property type="protein sequence ID" value="SSW67059.1"/>
    <property type="molecule type" value="Genomic_DNA"/>
</dbReference>
<dbReference type="FunFam" id="1.20.1250.20:FF:000018">
    <property type="entry name" value="MFS transporter permease"/>
    <property type="match status" value="1"/>
</dbReference>
<evidence type="ECO:0000313" key="9">
    <source>
        <dbReference type="Proteomes" id="UP000289184"/>
    </source>
</evidence>
<feature type="transmembrane region" description="Helical" evidence="6">
    <location>
        <begin position="384"/>
        <end position="404"/>
    </location>
</feature>
<feature type="transmembrane region" description="Helical" evidence="6">
    <location>
        <begin position="416"/>
        <end position="435"/>
    </location>
</feature>
<evidence type="ECO:0000313" key="8">
    <source>
        <dbReference type="EMBL" id="SSW67059.1"/>
    </source>
</evidence>
<feature type="domain" description="Major facilitator superfamily (MFS) profile" evidence="7">
    <location>
        <begin position="30"/>
        <end position="440"/>
    </location>
</feature>
<evidence type="ECO:0000256" key="4">
    <source>
        <dbReference type="ARBA" id="ARBA00022989"/>
    </source>
</evidence>
<keyword evidence="5 6" id="KW-0472">Membrane</keyword>